<keyword evidence="2" id="KW-0645">Protease</keyword>
<feature type="region of interest" description="Disordered" evidence="1">
    <location>
        <begin position="1"/>
        <end position="49"/>
    </location>
</feature>
<comment type="caution">
    <text evidence="2">The sequence shown here is derived from an EMBL/GenBank/DDBJ whole genome shotgun (WGS) entry which is preliminary data.</text>
</comment>
<evidence type="ECO:0000256" key="1">
    <source>
        <dbReference type="SAM" id="MobiDB-lite"/>
    </source>
</evidence>
<gene>
    <name evidence="2" type="ORF">PHMEG_00030388</name>
</gene>
<protein>
    <submittedName>
        <fullName evidence="2">Eukaryotic/viral aspartic protease</fullName>
    </submittedName>
</protein>
<dbReference type="EMBL" id="NBNE01009098">
    <property type="protein sequence ID" value="OWY98767.1"/>
    <property type="molecule type" value="Genomic_DNA"/>
</dbReference>
<evidence type="ECO:0000313" key="2">
    <source>
        <dbReference type="EMBL" id="OWY98767.1"/>
    </source>
</evidence>
<accession>A0A225V1F0</accession>
<feature type="region of interest" description="Disordered" evidence="1">
    <location>
        <begin position="248"/>
        <end position="271"/>
    </location>
</feature>
<organism evidence="2 3">
    <name type="scientific">Phytophthora megakarya</name>
    <dbReference type="NCBI Taxonomy" id="4795"/>
    <lineage>
        <taxon>Eukaryota</taxon>
        <taxon>Sar</taxon>
        <taxon>Stramenopiles</taxon>
        <taxon>Oomycota</taxon>
        <taxon>Peronosporomycetes</taxon>
        <taxon>Peronosporales</taxon>
        <taxon>Peronosporaceae</taxon>
        <taxon>Phytophthora</taxon>
    </lineage>
</organism>
<sequence>MAKGQTSGTDGLVTTERSVSFSDSVFDPDAQGEDEYIHDDTDDMAPVQEPDLPEDAEMFVTKNGGVKSLSRNVADEFDEVGDPEATRDDFNDDSKSSSITAQFTTKKDGHRPPINGDTPVANKTIDQCLEAMQETSKWIQPFAPKPARQVVWSELLSYTVYSTSTEQVTADTVSLLTAMGMATHAYPSKIALADWSPTEAGAELLKWKKKPKAAFGSQGVRFNPVNVTLKKVTKNVFASGEQSPYFQDSHMITPRRRSAAQTTRDDSSSDDDDDPFAFYCYQTTELAQLIRELTDMEVLNSTSRIELLQHRPLTQITPFRGSLDESANSMQWLRDLSTR</sequence>
<feature type="compositionally biased region" description="Acidic residues" evidence="1">
    <location>
        <begin position="30"/>
        <end position="43"/>
    </location>
</feature>
<dbReference type="GO" id="GO:0008233">
    <property type="term" value="F:peptidase activity"/>
    <property type="evidence" value="ECO:0007669"/>
    <property type="project" value="UniProtKB-KW"/>
</dbReference>
<dbReference type="GO" id="GO:0006508">
    <property type="term" value="P:proteolysis"/>
    <property type="evidence" value="ECO:0007669"/>
    <property type="project" value="UniProtKB-KW"/>
</dbReference>
<evidence type="ECO:0000313" key="3">
    <source>
        <dbReference type="Proteomes" id="UP000198211"/>
    </source>
</evidence>
<feature type="region of interest" description="Disordered" evidence="1">
    <location>
        <begin position="73"/>
        <end position="120"/>
    </location>
</feature>
<keyword evidence="2" id="KW-0378">Hydrolase</keyword>
<dbReference type="AlphaFoldDB" id="A0A225V1F0"/>
<keyword evidence="3" id="KW-1185">Reference proteome</keyword>
<reference evidence="3" key="1">
    <citation type="submission" date="2017-03" db="EMBL/GenBank/DDBJ databases">
        <title>Phytopthora megakarya and P. palmivora, two closely related causual agents of cacao black pod achieved similar genome size and gene model numbers by different mechanisms.</title>
        <authorList>
            <person name="Ali S."/>
            <person name="Shao J."/>
            <person name="Larry D.J."/>
            <person name="Kronmiller B."/>
            <person name="Shen D."/>
            <person name="Strem M.D."/>
            <person name="Melnick R.L."/>
            <person name="Guiltinan M.J."/>
            <person name="Tyler B.M."/>
            <person name="Meinhardt L.W."/>
            <person name="Bailey B.A."/>
        </authorList>
    </citation>
    <scope>NUCLEOTIDE SEQUENCE [LARGE SCALE GENOMIC DNA]</scope>
    <source>
        <strain evidence="3">zdho120</strain>
    </source>
</reference>
<name>A0A225V1F0_9STRA</name>
<feature type="compositionally biased region" description="Basic and acidic residues" evidence="1">
    <location>
        <begin position="84"/>
        <end position="95"/>
    </location>
</feature>
<feature type="compositionally biased region" description="Low complexity" evidence="1">
    <location>
        <begin position="18"/>
        <end position="27"/>
    </location>
</feature>
<dbReference type="Proteomes" id="UP000198211">
    <property type="component" value="Unassembled WGS sequence"/>
</dbReference>
<proteinExistence type="predicted"/>